<name>A0A8H3BA14_9AGAM</name>
<gene>
    <name evidence="2" type="ORF">RDB_LOCUS126209</name>
</gene>
<sequence>MSSPSSSHQATAANAELTMEELDSLICDAITKRQSDFVTMDNLHLVDQHMLLEMVLAVYPFTPALDRKACIVFLDMNDALRPILEKSFITRSFKELVEHPLIRALNPTDYKKQGVSQLPSSDSNGSFVSTFETDYRGDSAQTFINVTNHYAHESASSADVKPYNKAISVIQSSGMGKSRMVDEVGDSVFTIPANLREKLAEGLQAYPPADEELREYLEDNFGKGDNQIQAKYAAFIMAVCDTTKAKLESLFKAQDLKGSELAKAWAGHLKYGQSDDEVGENRRQFYRDVIALANKHISEFSNASVDHSTFPNKDELKNIFSELLASARQILKCIAPEHSGTTTACYFYFDEAHNLTVPPKVIEGVRSWTLYHNLGKVLAELSTLPIFFVFLSTNSHLQKFAPVARDYPSYRASDGSFLIPPFTELPFNIFVPEMYKTLETSNKARSLANACTTEVMSGMGRPLWFAHYQRWNAQQRNSTESLKAQKVDDIITFANEKLTLQGGTKDHVAESELAALSIRVGITFDSRTPASRKAEARQVESHMRIVYAIPEHREYMRTGCSSEPILAEAASRFLNRTNNKAGIAVSAPRILAENIQKGFLAKGERGELCGRLLVTVAHDIAIGEYPDVVNPLLKDPQPRFHQPVPVLTFLRALFASCHHNIVLGATSMTGENDGLKLETAFEKAFVCFSHFALAQDSKMLEAECLQTALFRGMAMQAKDNQYSIDAVIPIHMGPITNPITAETTSAINLQFKNRKVSQHCSVDRMITVPNLEQPVISIIFEFGVKSSKSLVASCQVTRPNLHDTHSGPDPDHNHYVFVARGCTSRTYEAIPEEVEKCYKAILAADGLKDDFPRANIPESWALVQELRPSYGGTSAMDEWKNSKAIKSSNWLTLDTKGVAPSGSSAKATSNQPRLIRSHGVKQDLEKLASDQSSILGSSQSHKGSRFTLKDETPIPARQNSKSQSSSNNALPGPSTKTRQQLRSPPASATHNESRSEMKENELEDEENGLKGKTTKTSRGNGRKSRDSVGEGSPKKKTRR</sequence>
<protein>
    <submittedName>
        <fullName evidence="2">Uncharacterized protein</fullName>
    </submittedName>
</protein>
<accession>A0A8H3BA14</accession>
<feature type="compositionally biased region" description="Polar residues" evidence="1">
    <location>
        <begin position="974"/>
        <end position="990"/>
    </location>
</feature>
<dbReference type="PANTHER" id="PTHR33266:SF1">
    <property type="entry name" value="F-BOX DOMAIN-CONTAINING PROTEIN"/>
    <property type="match status" value="1"/>
</dbReference>
<feature type="compositionally biased region" description="Polar residues" evidence="1">
    <location>
        <begin position="901"/>
        <end position="912"/>
    </location>
</feature>
<dbReference type="PANTHER" id="PTHR33266">
    <property type="entry name" value="CHROMOSOME 15, WHOLE GENOME SHOTGUN SEQUENCE"/>
    <property type="match status" value="1"/>
</dbReference>
<dbReference type="OrthoDB" id="27214at2759"/>
<feature type="compositionally biased region" description="Low complexity" evidence="1">
    <location>
        <begin position="930"/>
        <end position="941"/>
    </location>
</feature>
<dbReference type="EMBL" id="CAJMWW010000147">
    <property type="protein sequence ID" value="CAE6450852.1"/>
    <property type="molecule type" value="Genomic_DNA"/>
</dbReference>
<evidence type="ECO:0000256" key="1">
    <source>
        <dbReference type="SAM" id="MobiDB-lite"/>
    </source>
</evidence>
<dbReference type="Proteomes" id="UP000663841">
    <property type="component" value="Unassembled WGS sequence"/>
</dbReference>
<evidence type="ECO:0000313" key="3">
    <source>
        <dbReference type="Proteomes" id="UP000663841"/>
    </source>
</evidence>
<feature type="region of interest" description="Disordered" evidence="1">
    <location>
        <begin position="897"/>
        <end position="916"/>
    </location>
</feature>
<feature type="compositionally biased region" description="Low complexity" evidence="1">
    <location>
        <begin position="958"/>
        <end position="968"/>
    </location>
</feature>
<organism evidence="2 3">
    <name type="scientific">Rhizoctonia solani</name>
    <dbReference type="NCBI Taxonomy" id="456999"/>
    <lineage>
        <taxon>Eukaryota</taxon>
        <taxon>Fungi</taxon>
        <taxon>Dikarya</taxon>
        <taxon>Basidiomycota</taxon>
        <taxon>Agaricomycotina</taxon>
        <taxon>Agaricomycetes</taxon>
        <taxon>Cantharellales</taxon>
        <taxon>Ceratobasidiaceae</taxon>
        <taxon>Rhizoctonia</taxon>
    </lineage>
</organism>
<evidence type="ECO:0000313" key="2">
    <source>
        <dbReference type="EMBL" id="CAE6450852.1"/>
    </source>
</evidence>
<proteinExistence type="predicted"/>
<dbReference type="AlphaFoldDB" id="A0A8H3BA14"/>
<feature type="region of interest" description="Disordered" evidence="1">
    <location>
        <begin position="930"/>
        <end position="1039"/>
    </location>
</feature>
<feature type="compositionally biased region" description="Basic and acidic residues" evidence="1">
    <location>
        <begin position="991"/>
        <end position="1000"/>
    </location>
</feature>
<reference evidence="2" key="1">
    <citation type="submission" date="2021-01" db="EMBL/GenBank/DDBJ databases">
        <authorList>
            <person name="Kaushik A."/>
        </authorList>
    </citation>
    <scope>NUCLEOTIDE SEQUENCE</scope>
    <source>
        <strain evidence="2">AG3-T5</strain>
    </source>
</reference>
<comment type="caution">
    <text evidence="2">The sequence shown here is derived from an EMBL/GenBank/DDBJ whole genome shotgun (WGS) entry which is preliminary data.</text>
</comment>